<evidence type="ECO:0000313" key="2">
    <source>
        <dbReference type="EMBL" id="CCA88016.1"/>
    </source>
</evidence>
<evidence type="ECO:0000256" key="1">
    <source>
        <dbReference type="SAM" id="MobiDB-lite"/>
    </source>
</evidence>
<name>G3A9Q0_9RALS</name>
<dbReference type="RefSeq" id="WP_231649708.1">
    <property type="nucleotide sequence ID" value="NZ_CP115945.1"/>
</dbReference>
<dbReference type="EMBL" id="FR854090">
    <property type="protein sequence ID" value="CCA88016.1"/>
    <property type="molecule type" value="Genomic_DNA"/>
</dbReference>
<dbReference type="AlphaFoldDB" id="G3A9Q0"/>
<proteinExistence type="predicted"/>
<sequence>MRRFTMPKRSFRFPSILARHATQPVRDATAQDTGTPTTAPRRQRQGVFCGLLPLGRRRGADGPLSTGTQAGSAPRVTAGSPRLSRETSRASLPETPSAAEPGAARQAPKPRVSDGPSSSSTPSLRAGPGATFLPKTDSGRIDADALAGSADLSDAGWGIRTLQKVRLNAAREVGVEAAPAAITPQPEAVSEMSEVEEVPKPDMPAHAPMNPGTQPARAATVMSLDRRMPSPPGTSPTRAASGINRLPSGPKVDGMPEPLTSMRSLGDETISAITEALGLGPLDTALQAREAQIEQAGRLLRNAIVDKVGLPPAATVRKLSFYEGLVPGLKGQLGLAVTSADCVISERERVGKHGKRKHVLRVQFHASIDRGEHRLATQPGSPNYKAVQEVAQRLAEAIDPKYRTDQRQYAIEFVGADKHKDSSAAVFIKHFAKHAGAKPRQIKTTPSTINDANLRNSDLFRALSPEQMNELAQAAHVSHLNFEEQTSTGSDGKVRHNLRLFFGGSENLPRDYGQAITSSVGRVGKVFVAAREVAQIAAQAVEQRQHDGHEVRFEFIGGGSMGGAAAQVFAAALQSHVKLAAPAPLVLLDPQLLNNTQARHATKGGVHDYDFASPRGVAITLDYPAEPHLSLMGRMKGLGYSSPGLVRIKLALQDGDRDKQTSNGDWVNRPPKPYGPPLMGYHSDFALYKKALLRFTGSLVMR</sequence>
<accession>G3A9Q0</accession>
<feature type="compositionally biased region" description="Polar residues" evidence="1">
    <location>
        <begin position="30"/>
        <end position="40"/>
    </location>
</feature>
<feature type="region of interest" description="Disordered" evidence="1">
    <location>
        <begin position="18"/>
        <end position="138"/>
    </location>
</feature>
<feature type="region of interest" description="Disordered" evidence="1">
    <location>
        <begin position="227"/>
        <end position="257"/>
    </location>
</feature>
<feature type="compositionally biased region" description="Low complexity" evidence="1">
    <location>
        <begin position="113"/>
        <end position="123"/>
    </location>
</feature>
<reference evidence="2" key="1">
    <citation type="journal article" date="2011" name="PLoS ONE">
        <title>Ralstonia syzygii, the Blood Disease Bacterium and some Asian R. solanacearum strains form a single genomic species despite divergent lifestyles.</title>
        <authorList>
            <person name="Remenant B."/>
            <person name="de Cambiaire J.C."/>
            <person name="Cellier G."/>
            <person name="Jacobs J.M."/>
            <person name="Mangenot S."/>
            <person name="Barbe V."/>
            <person name="Lajus A."/>
            <person name="Vallenet D."/>
            <person name="Medigue C."/>
            <person name="Fegan M."/>
            <person name="Allen C."/>
            <person name="Prior P."/>
        </authorList>
    </citation>
    <scope>NUCLEOTIDE SEQUENCE</scope>
    <source>
        <strain evidence="2">R24</strain>
    </source>
</reference>
<reference evidence="2" key="2">
    <citation type="submission" date="2011-04" db="EMBL/GenBank/DDBJ databases">
        <authorList>
            <person name="Genoscope - CEA"/>
        </authorList>
    </citation>
    <scope>NUCLEOTIDE SEQUENCE</scope>
    <source>
        <strain evidence="2">R24</strain>
    </source>
</reference>
<gene>
    <name evidence="2" type="ORF">RALSY_mp10550</name>
</gene>
<organism evidence="2">
    <name type="scientific">Ralstonia syzygii R24</name>
    <dbReference type="NCBI Taxonomy" id="907261"/>
    <lineage>
        <taxon>Bacteria</taxon>
        <taxon>Pseudomonadati</taxon>
        <taxon>Pseudomonadota</taxon>
        <taxon>Betaproteobacteria</taxon>
        <taxon>Burkholderiales</taxon>
        <taxon>Burkholderiaceae</taxon>
        <taxon>Ralstonia</taxon>
        <taxon>Ralstonia solanacearum species complex</taxon>
    </lineage>
</organism>
<protein>
    <submittedName>
        <fullName evidence="2">Putative type III effector protein</fullName>
    </submittedName>
</protein>